<evidence type="ECO:0000313" key="5">
    <source>
        <dbReference type="Proteomes" id="UP000796880"/>
    </source>
</evidence>
<proteinExistence type="inferred from homology"/>
<dbReference type="Pfam" id="PF13041">
    <property type="entry name" value="PPR_2"/>
    <property type="match status" value="1"/>
</dbReference>
<evidence type="ECO:0000256" key="1">
    <source>
        <dbReference type="ARBA" id="ARBA00007626"/>
    </source>
</evidence>
<dbReference type="Proteomes" id="UP000796880">
    <property type="component" value="Unassembled WGS sequence"/>
</dbReference>
<protein>
    <recommendedName>
        <fullName evidence="6">Pentatricopeptide repeat-containing protein</fullName>
    </recommendedName>
</protein>
<dbReference type="InterPro" id="IPR002885">
    <property type="entry name" value="PPR_rpt"/>
</dbReference>
<evidence type="ECO:0008006" key="6">
    <source>
        <dbReference type="Google" id="ProtNLM"/>
    </source>
</evidence>
<dbReference type="PROSITE" id="PS51375">
    <property type="entry name" value="PPR"/>
    <property type="match status" value="2"/>
</dbReference>
<evidence type="ECO:0000313" key="4">
    <source>
        <dbReference type="EMBL" id="KAF3444032.1"/>
    </source>
</evidence>
<feature type="repeat" description="PPR" evidence="3">
    <location>
        <begin position="169"/>
        <end position="203"/>
    </location>
</feature>
<name>A0A8K0H1I6_9ROSA</name>
<organism evidence="4 5">
    <name type="scientific">Rhamnella rubrinervis</name>
    <dbReference type="NCBI Taxonomy" id="2594499"/>
    <lineage>
        <taxon>Eukaryota</taxon>
        <taxon>Viridiplantae</taxon>
        <taxon>Streptophyta</taxon>
        <taxon>Embryophyta</taxon>
        <taxon>Tracheophyta</taxon>
        <taxon>Spermatophyta</taxon>
        <taxon>Magnoliopsida</taxon>
        <taxon>eudicotyledons</taxon>
        <taxon>Gunneridae</taxon>
        <taxon>Pentapetalae</taxon>
        <taxon>rosids</taxon>
        <taxon>fabids</taxon>
        <taxon>Rosales</taxon>
        <taxon>Rhamnaceae</taxon>
        <taxon>rhamnoid group</taxon>
        <taxon>Rhamneae</taxon>
        <taxon>Rhamnella</taxon>
    </lineage>
</organism>
<comment type="caution">
    <text evidence="4">The sequence shown here is derived from an EMBL/GenBank/DDBJ whole genome shotgun (WGS) entry which is preliminary data.</text>
</comment>
<evidence type="ECO:0000256" key="3">
    <source>
        <dbReference type="PROSITE-ProRule" id="PRU00708"/>
    </source>
</evidence>
<dbReference type="InterPro" id="IPR050667">
    <property type="entry name" value="PPR-containing_protein"/>
</dbReference>
<gene>
    <name evidence="4" type="ORF">FNV43_RR13722</name>
</gene>
<dbReference type="Gene3D" id="1.25.40.10">
    <property type="entry name" value="Tetratricopeptide repeat domain"/>
    <property type="match status" value="1"/>
</dbReference>
<dbReference type="InterPro" id="IPR011990">
    <property type="entry name" value="TPR-like_helical_dom_sf"/>
</dbReference>
<dbReference type="AlphaFoldDB" id="A0A8K0H1I6"/>
<evidence type="ECO:0000256" key="2">
    <source>
        <dbReference type="ARBA" id="ARBA00022737"/>
    </source>
</evidence>
<feature type="repeat" description="PPR" evidence="3">
    <location>
        <begin position="204"/>
        <end position="239"/>
    </location>
</feature>
<keyword evidence="5" id="KW-1185">Reference proteome</keyword>
<dbReference type="PANTHER" id="PTHR47939">
    <property type="entry name" value="MEMBRANE-ASSOCIATED SALT-INDUCIBLE PROTEIN-LIKE"/>
    <property type="match status" value="1"/>
</dbReference>
<sequence length="342" mass="38196">MAMGAIKLCRYLLPLHHSFQYCFVHSVSSLEFLQETVKDAVTAKSYQKIPDLLLSFGKAFQNPNPFSFLSTYPQILRTQIIDEILQSFISVRPRCRSQIAFACLLSYTLESPNPLPLSLAILQRTLRSGCVPVPQTRLLLSSKWLDHRRQSQSVAEILLEMQSIGYSPDSGTCNYLISSLCAVDQLMEAVKVLKAMGGAGCVPDLESYNSVISAMCRVRRTTEAVDMIKQMVVKVGLAPRQGTLVKVASALRANREVWRAVEVIELLEKEGYAVGFESYELVVKGCLECGEYILAGKVVIRMTERGFIPYISVRQKVVERLAGVGEWKLACAVRQRFADLKS</sequence>
<dbReference type="PANTHER" id="PTHR47939:SF13">
    <property type="entry name" value="OS03G0201400 PROTEIN"/>
    <property type="match status" value="1"/>
</dbReference>
<keyword evidence="2" id="KW-0677">Repeat</keyword>
<dbReference type="OrthoDB" id="1911783at2759"/>
<reference evidence="4" key="1">
    <citation type="submission" date="2020-03" db="EMBL/GenBank/DDBJ databases">
        <title>A high-quality chromosome-level genome assembly of a woody plant with both climbing and erect habits, Rhamnella rubrinervis.</title>
        <authorList>
            <person name="Lu Z."/>
            <person name="Yang Y."/>
            <person name="Zhu X."/>
            <person name="Sun Y."/>
        </authorList>
    </citation>
    <scope>NUCLEOTIDE SEQUENCE</scope>
    <source>
        <strain evidence="4">BYM</strain>
        <tissue evidence="4">Leaf</tissue>
    </source>
</reference>
<comment type="similarity">
    <text evidence="1">Belongs to the PPR family. P subfamily.</text>
</comment>
<accession>A0A8K0H1I6</accession>
<dbReference type="NCBIfam" id="TIGR00756">
    <property type="entry name" value="PPR"/>
    <property type="match status" value="2"/>
</dbReference>
<dbReference type="EMBL" id="VOIH02000006">
    <property type="protein sequence ID" value="KAF3444032.1"/>
    <property type="molecule type" value="Genomic_DNA"/>
</dbReference>